<name>A0A6J6HZH8_9ZZZZ</name>
<reference evidence="2" key="1">
    <citation type="submission" date="2020-05" db="EMBL/GenBank/DDBJ databases">
        <authorList>
            <person name="Chiriac C."/>
            <person name="Salcher M."/>
            <person name="Ghai R."/>
            <person name="Kavagutti S V."/>
        </authorList>
    </citation>
    <scope>NUCLEOTIDE SEQUENCE</scope>
</reference>
<dbReference type="Pfam" id="PF05656">
    <property type="entry name" value="DUF805"/>
    <property type="match status" value="1"/>
</dbReference>
<dbReference type="AlphaFoldDB" id="A0A6J6HZH8"/>
<dbReference type="InterPro" id="IPR008523">
    <property type="entry name" value="DUF805"/>
</dbReference>
<organism evidence="2">
    <name type="scientific">freshwater metagenome</name>
    <dbReference type="NCBI Taxonomy" id="449393"/>
    <lineage>
        <taxon>unclassified sequences</taxon>
        <taxon>metagenomes</taxon>
        <taxon>ecological metagenomes</taxon>
    </lineage>
</organism>
<feature type="transmembrane region" description="Helical" evidence="1">
    <location>
        <begin position="28"/>
        <end position="53"/>
    </location>
</feature>
<gene>
    <name evidence="2" type="ORF">UFOPK1931_00418</name>
</gene>
<dbReference type="PANTHER" id="PTHR34980">
    <property type="entry name" value="INNER MEMBRANE PROTEIN-RELATED-RELATED"/>
    <property type="match status" value="1"/>
</dbReference>
<proteinExistence type="predicted"/>
<evidence type="ECO:0000313" key="2">
    <source>
        <dbReference type="EMBL" id="CAB4619491.1"/>
    </source>
</evidence>
<feature type="transmembrane region" description="Helical" evidence="1">
    <location>
        <begin position="65"/>
        <end position="85"/>
    </location>
</feature>
<feature type="transmembrane region" description="Helical" evidence="1">
    <location>
        <begin position="134"/>
        <end position="157"/>
    </location>
</feature>
<protein>
    <submittedName>
        <fullName evidence="2">Unannotated protein</fullName>
    </submittedName>
</protein>
<feature type="transmembrane region" description="Helical" evidence="1">
    <location>
        <begin position="97"/>
        <end position="119"/>
    </location>
</feature>
<dbReference type="EMBL" id="CAEZVE010000058">
    <property type="protein sequence ID" value="CAB4619491.1"/>
    <property type="molecule type" value="Genomic_DNA"/>
</dbReference>
<dbReference type="GO" id="GO:0005886">
    <property type="term" value="C:plasma membrane"/>
    <property type="evidence" value="ECO:0007669"/>
    <property type="project" value="TreeGrafter"/>
</dbReference>
<accession>A0A6J6HZH8</accession>
<sequence>MKITFVDAVKSAFVNFRKFKGTASRPEYWFYILATALIGIVLSTVESIIWPPIETDDLIEAINQPTPLTSIAGLVLLIPTLAVTSRRIQDSGWSGKWLFLYLLPVVPLLMGIIGVVGYLQSTSAPEIEVLATSVAYFVPTLLIAFGVQVFLLILCLLPSKSREQGNKYAPEA</sequence>
<evidence type="ECO:0000256" key="1">
    <source>
        <dbReference type="SAM" id="Phobius"/>
    </source>
</evidence>
<keyword evidence="1" id="KW-1133">Transmembrane helix</keyword>
<dbReference type="PANTHER" id="PTHR34980:SF2">
    <property type="entry name" value="INNER MEMBRANE PROTEIN YHAH-RELATED"/>
    <property type="match status" value="1"/>
</dbReference>
<keyword evidence="1" id="KW-0812">Transmembrane</keyword>
<keyword evidence="1" id="KW-0472">Membrane</keyword>